<feature type="domain" description="AMP-dependent synthetase/ligase" evidence="7">
    <location>
        <begin position="94"/>
        <end position="470"/>
    </location>
</feature>
<protein>
    <submittedName>
        <fullName evidence="8">Long-chain fatty acid-CoA ligase</fullName>
    </submittedName>
</protein>
<dbReference type="GO" id="GO:0004467">
    <property type="term" value="F:long-chain fatty acid-CoA ligase activity"/>
    <property type="evidence" value="ECO:0007669"/>
    <property type="project" value="UniProtKB-EC"/>
</dbReference>
<dbReference type="GO" id="GO:0005524">
    <property type="term" value="F:ATP binding"/>
    <property type="evidence" value="ECO:0007669"/>
    <property type="project" value="UniProtKB-KW"/>
</dbReference>
<dbReference type="GO" id="GO:0005783">
    <property type="term" value="C:endoplasmic reticulum"/>
    <property type="evidence" value="ECO:0007669"/>
    <property type="project" value="TreeGrafter"/>
</dbReference>
<feature type="region of interest" description="Disordered" evidence="6">
    <location>
        <begin position="1"/>
        <end position="21"/>
    </location>
</feature>
<dbReference type="Gene3D" id="3.40.50.12780">
    <property type="entry name" value="N-terminal domain of ligase-like"/>
    <property type="match status" value="1"/>
</dbReference>
<dbReference type="InterPro" id="IPR000873">
    <property type="entry name" value="AMP-dep_synth/lig_dom"/>
</dbReference>
<keyword evidence="2 8" id="KW-0436">Ligase</keyword>
<organism evidence="8 9">
    <name type="scientific">Rhizophlyctis rosea</name>
    <dbReference type="NCBI Taxonomy" id="64517"/>
    <lineage>
        <taxon>Eukaryota</taxon>
        <taxon>Fungi</taxon>
        <taxon>Fungi incertae sedis</taxon>
        <taxon>Chytridiomycota</taxon>
        <taxon>Chytridiomycota incertae sedis</taxon>
        <taxon>Chytridiomycetes</taxon>
        <taxon>Rhizophlyctidales</taxon>
        <taxon>Rhizophlyctidaceae</taxon>
        <taxon>Rhizophlyctis</taxon>
    </lineage>
</organism>
<evidence type="ECO:0000256" key="2">
    <source>
        <dbReference type="ARBA" id="ARBA00022598"/>
    </source>
</evidence>
<dbReference type="PROSITE" id="PS00455">
    <property type="entry name" value="AMP_BINDING"/>
    <property type="match status" value="1"/>
</dbReference>
<evidence type="ECO:0000313" key="9">
    <source>
        <dbReference type="Proteomes" id="UP001212841"/>
    </source>
</evidence>
<comment type="caution">
    <text evidence="8">The sequence shown here is derived from an EMBL/GenBank/DDBJ whole genome shotgun (WGS) entry which is preliminary data.</text>
</comment>
<feature type="non-terminal residue" evidence="8">
    <location>
        <position position="471"/>
    </location>
</feature>
<name>A0AAD5X644_9FUNG</name>
<evidence type="ECO:0000256" key="4">
    <source>
        <dbReference type="ARBA" id="ARBA00022840"/>
    </source>
</evidence>
<comment type="catalytic activity">
    <reaction evidence="5">
        <text>a long-chain fatty acid + ATP + CoA = a long-chain fatty acyl-CoA + AMP + diphosphate</text>
        <dbReference type="Rhea" id="RHEA:15421"/>
        <dbReference type="ChEBI" id="CHEBI:30616"/>
        <dbReference type="ChEBI" id="CHEBI:33019"/>
        <dbReference type="ChEBI" id="CHEBI:57287"/>
        <dbReference type="ChEBI" id="CHEBI:57560"/>
        <dbReference type="ChEBI" id="CHEBI:83139"/>
        <dbReference type="ChEBI" id="CHEBI:456215"/>
        <dbReference type="EC" id="6.2.1.3"/>
    </reaction>
</comment>
<evidence type="ECO:0000256" key="5">
    <source>
        <dbReference type="ARBA" id="ARBA00036813"/>
    </source>
</evidence>
<keyword evidence="3" id="KW-0547">Nucleotide-binding</keyword>
<dbReference type="InterPro" id="IPR042099">
    <property type="entry name" value="ANL_N_sf"/>
</dbReference>
<sequence length="471" mass="51531">MVKQAQFSGQPANPNETPVIRNLNRTTGPLLNNINGTITTMYELFQYVAETFPTVESFGARHVVREVVEEKELTKVIGGVETKEVKKWTYFELSGYDWLSYAEAKTWVSDIGSGLRKIGLKEQDKVTIFAATSRNWLLTAHGCFTQNMTITTAYDTLGQEGLTYSLNECEVSTIVTNDGLLSMIQKIAPDVPTLKRVIYDGKPDEAVVAKLKASHAHLEFYTLDEVRGLGKENPLPHVVPKPQDVCCIMYTSGSTGNPKGVMLTHENVVSSVAGAREIIKTIAKPDDSYLAYLPLAHILEFVAQNVVLSLGMKIGYGNPRTLSDLSVRNCRGDLTECRPSIMTGVPAVWETIRKGVYSKLKEKGPAAKTIFESALAAKWQLMKMGLPSSFIDPIFKQIKANTGGRLRYVLSGGAPISPETQQFLTTAVCPVIQGYGMTEGTAVIAIQLPQDPTTMGRTGPPAVHTELKLVA</sequence>
<dbReference type="GO" id="GO:0005811">
    <property type="term" value="C:lipid droplet"/>
    <property type="evidence" value="ECO:0007669"/>
    <property type="project" value="TreeGrafter"/>
</dbReference>
<comment type="similarity">
    <text evidence="1">Belongs to the ATP-dependent AMP-binding enzyme family.</text>
</comment>
<dbReference type="PANTHER" id="PTHR43272">
    <property type="entry name" value="LONG-CHAIN-FATTY-ACID--COA LIGASE"/>
    <property type="match status" value="1"/>
</dbReference>
<feature type="compositionally biased region" description="Polar residues" evidence="6">
    <location>
        <begin position="1"/>
        <end position="16"/>
    </location>
</feature>
<evidence type="ECO:0000259" key="7">
    <source>
        <dbReference type="Pfam" id="PF00501"/>
    </source>
</evidence>
<evidence type="ECO:0000313" key="8">
    <source>
        <dbReference type="EMBL" id="KAJ3051855.1"/>
    </source>
</evidence>
<dbReference type="Proteomes" id="UP001212841">
    <property type="component" value="Unassembled WGS sequence"/>
</dbReference>
<evidence type="ECO:0000256" key="6">
    <source>
        <dbReference type="SAM" id="MobiDB-lite"/>
    </source>
</evidence>
<evidence type="ECO:0000256" key="1">
    <source>
        <dbReference type="ARBA" id="ARBA00006432"/>
    </source>
</evidence>
<dbReference type="EMBL" id="JADGJD010000351">
    <property type="protein sequence ID" value="KAJ3051855.1"/>
    <property type="molecule type" value="Genomic_DNA"/>
</dbReference>
<keyword evidence="9" id="KW-1185">Reference proteome</keyword>
<reference evidence="8" key="1">
    <citation type="submission" date="2020-05" db="EMBL/GenBank/DDBJ databases">
        <title>Phylogenomic resolution of chytrid fungi.</title>
        <authorList>
            <person name="Stajich J.E."/>
            <person name="Amses K."/>
            <person name="Simmons R."/>
            <person name="Seto K."/>
            <person name="Myers J."/>
            <person name="Bonds A."/>
            <person name="Quandt C.A."/>
            <person name="Barry K."/>
            <person name="Liu P."/>
            <person name="Grigoriev I."/>
            <person name="Longcore J.E."/>
            <person name="James T.Y."/>
        </authorList>
    </citation>
    <scope>NUCLEOTIDE SEQUENCE</scope>
    <source>
        <strain evidence="8">JEL0318</strain>
    </source>
</reference>
<dbReference type="PANTHER" id="PTHR43272:SF83">
    <property type="entry name" value="ACYL-COA SYNTHETASE LONG-CHAIN, ISOFORM J"/>
    <property type="match status" value="1"/>
</dbReference>
<keyword evidence="4" id="KW-0067">ATP-binding</keyword>
<dbReference type="GO" id="GO:0005886">
    <property type="term" value="C:plasma membrane"/>
    <property type="evidence" value="ECO:0007669"/>
    <property type="project" value="TreeGrafter"/>
</dbReference>
<evidence type="ECO:0000256" key="3">
    <source>
        <dbReference type="ARBA" id="ARBA00022741"/>
    </source>
</evidence>
<dbReference type="AlphaFoldDB" id="A0AAD5X644"/>
<proteinExistence type="inferred from homology"/>
<accession>A0AAD5X644</accession>
<dbReference type="Pfam" id="PF00501">
    <property type="entry name" value="AMP-binding"/>
    <property type="match status" value="1"/>
</dbReference>
<dbReference type="InterPro" id="IPR020845">
    <property type="entry name" value="AMP-binding_CS"/>
</dbReference>
<dbReference type="GO" id="GO:0035336">
    <property type="term" value="P:long-chain fatty-acyl-CoA metabolic process"/>
    <property type="evidence" value="ECO:0007669"/>
    <property type="project" value="TreeGrafter"/>
</dbReference>
<gene>
    <name evidence="8" type="primary">FAA4_2</name>
    <name evidence="8" type="ORF">HK097_007144</name>
</gene>
<dbReference type="SUPFAM" id="SSF56801">
    <property type="entry name" value="Acetyl-CoA synthetase-like"/>
    <property type="match status" value="1"/>
</dbReference>